<dbReference type="InterPro" id="IPR011990">
    <property type="entry name" value="TPR-like_helical_dom_sf"/>
</dbReference>
<proteinExistence type="inferred from homology"/>
<evidence type="ECO:0000256" key="1">
    <source>
        <dbReference type="ARBA" id="ARBA00004442"/>
    </source>
</evidence>
<reference evidence="8" key="1">
    <citation type="submission" date="2021-06" db="EMBL/GenBank/DDBJ databases">
        <title>44 bacteria genomes isolated from Dapeng, Shenzhen.</title>
        <authorList>
            <person name="Zheng W."/>
            <person name="Yu S."/>
            <person name="Huang Y."/>
        </authorList>
    </citation>
    <scope>NUCLEOTIDE SEQUENCE</scope>
    <source>
        <strain evidence="8">DP5N28-2</strain>
    </source>
</reference>
<comment type="similarity">
    <text evidence="2">Belongs to the SusD family.</text>
</comment>
<dbReference type="Pfam" id="PF14322">
    <property type="entry name" value="SusD-like_3"/>
    <property type="match status" value="1"/>
</dbReference>
<gene>
    <name evidence="8" type="ORF">KUV50_15460</name>
</gene>
<evidence type="ECO:0000256" key="2">
    <source>
        <dbReference type="ARBA" id="ARBA00006275"/>
    </source>
</evidence>
<evidence type="ECO:0000313" key="9">
    <source>
        <dbReference type="Proteomes" id="UP000753961"/>
    </source>
</evidence>
<dbReference type="Gene3D" id="1.25.40.390">
    <property type="match status" value="1"/>
</dbReference>
<keyword evidence="5" id="KW-0998">Cell outer membrane</keyword>
<sequence>MNIRTKIHYIFILILFVQFSCKDEWLEPEPLSFYSPGNAYVDEDGFEALLVKMRKDIRREVSGGNGGYHFFAMEYTLSDLAISIFPSDLRILTPSNGPTWPYLKMFNDVYGFIKNSNVLISNIDNIEWEDQSVRDRLLAEAFWHRAYWYYRLVHTYGDVPWVGEEIKGAKLDFQTYSRTAILNKLQSDLEWASDKLPEAAQRLGDVTKGAVDHLLTKVYLANSDFDAAIAKATDVINGPYSLMTERFGIDADNPDKNVQWDLHRWQNRNIAQNTETIYATIDRPDGPPDSRSGGVYSNRRYTPSYWKVLESTGQRAHNWSTPGSDTLGIGNADVRTNVFWHYAIWEDEDYSWENTPDLRRADENWIEMEEILVNAPNSPQFGEPLSKEFYGSLTDTFDTWYPWPQYKTFVLTPNTRLPVGGEADWYIFRLAETYLLRAEAYLWKGELALAANDINAVRERSNAPLISVEEVDIDFVFDERARELYMESPRHNEMVRVSYIMAKGNKNGYNLETFSESNWFYDRVMRLNTHYHDPNPPVWRGAVAFISPYNVLLPIPQSVIEANTKAVVNQNKGYDGAENNVEPVQTIE</sequence>
<evidence type="ECO:0000256" key="3">
    <source>
        <dbReference type="ARBA" id="ARBA00022729"/>
    </source>
</evidence>
<evidence type="ECO:0000313" key="8">
    <source>
        <dbReference type="EMBL" id="MBY5959549.1"/>
    </source>
</evidence>
<evidence type="ECO:0000256" key="4">
    <source>
        <dbReference type="ARBA" id="ARBA00023136"/>
    </source>
</evidence>
<evidence type="ECO:0000256" key="5">
    <source>
        <dbReference type="ARBA" id="ARBA00023237"/>
    </source>
</evidence>
<evidence type="ECO:0000259" key="6">
    <source>
        <dbReference type="Pfam" id="PF07980"/>
    </source>
</evidence>
<dbReference type="EMBL" id="JAHVHU010000015">
    <property type="protein sequence ID" value="MBY5959549.1"/>
    <property type="molecule type" value="Genomic_DNA"/>
</dbReference>
<keyword evidence="4" id="KW-0472">Membrane</keyword>
<feature type="domain" description="RagB/SusD" evidence="6">
    <location>
        <begin position="321"/>
        <end position="574"/>
    </location>
</feature>
<comment type="subcellular location">
    <subcellularLocation>
        <location evidence="1">Cell outer membrane</location>
    </subcellularLocation>
</comment>
<protein>
    <submittedName>
        <fullName evidence="8">RagB/SusD family nutrient uptake outer membrane protein</fullName>
    </submittedName>
</protein>
<accession>A0A953LE37</accession>
<dbReference type="Proteomes" id="UP000753961">
    <property type="component" value="Unassembled WGS sequence"/>
</dbReference>
<evidence type="ECO:0000259" key="7">
    <source>
        <dbReference type="Pfam" id="PF14322"/>
    </source>
</evidence>
<feature type="domain" description="SusD-like N-terminal" evidence="7">
    <location>
        <begin position="102"/>
        <end position="220"/>
    </location>
</feature>
<dbReference type="InterPro" id="IPR012944">
    <property type="entry name" value="SusD_RagB_dom"/>
</dbReference>
<dbReference type="RefSeq" id="WP_222581086.1">
    <property type="nucleotide sequence ID" value="NZ_JAHVHU010000015.1"/>
</dbReference>
<name>A0A953LE37_9BACT</name>
<keyword evidence="9" id="KW-1185">Reference proteome</keyword>
<dbReference type="InterPro" id="IPR033985">
    <property type="entry name" value="SusD-like_N"/>
</dbReference>
<dbReference type="GO" id="GO:0009279">
    <property type="term" value="C:cell outer membrane"/>
    <property type="evidence" value="ECO:0007669"/>
    <property type="project" value="UniProtKB-SubCell"/>
</dbReference>
<keyword evidence="3" id="KW-0732">Signal</keyword>
<organism evidence="8 9">
    <name type="scientific">Membranihabitans marinus</name>
    <dbReference type="NCBI Taxonomy" id="1227546"/>
    <lineage>
        <taxon>Bacteria</taxon>
        <taxon>Pseudomonadati</taxon>
        <taxon>Bacteroidota</taxon>
        <taxon>Saprospiria</taxon>
        <taxon>Saprospirales</taxon>
        <taxon>Saprospiraceae</taxon>
        <taxon>Membranihabitans</taxon>
    </lineage>
</organism>
<dbReference type="AlphaFoldDB" id="A0A953LE37"/>
<dbReference type="SUPFAM" id="SSF48452">
    <property type="entry name" value="TPR-like"/>
    <property type="match status" value="1"/>
</dbReference>
<dbReference type="Pfam" id="PF07980">
    <property type="entry name" value="SusD_RagB"/>
    <property type="match status" value="1"/>
</dbReference>
<comment type="caution">
    <text evidence="8">The sequence shown here is derived from an EMBL/GenBank/DDBJ whole genome shotgun (WGS) entry which is preliminary data.</text>
</comment>